<evidence type="ECO:0000256" key="4">
    <source>
        <dbReference type="ARBA" id="ARBA00023136"/>
    </source>
</evidence>
<feature type="domain" description="Rhodopsin" evidence="7">
    <location>
        <begin position="5"/>
        <end position="59"/>
    </location>
</feature>
<keyword evidence="4" id="KW-0472">Membrane</keyword>
<name>A0A8H4P4E0_9HYPO</name>
<comment type="similarity">
    <text evidence="5">Belongs to the SAT4 family.</text>
</comment>
<dbReference type="AlphaFoldDB" id="A0A8H4P4E0"/>
<comment type="caution">
    <text evidence="8">The sequence shown here is derived from an EMBL/GenBank/DDBJ whole genome shotgun (WGS) entry which is preliminary data.</text>
</comment>
<feature type="compositionally biased region" description="Polar residues" evidence="6">
    <location>
        <begin position="67"/>
        <end position="77"/>
    </location>
</feature>
<evidence type="ECO:0000256" key="5">
    <source>
        <dbReference type="ARBA" id="ARBA00038359"/>
    </source>
</evidence>
<dbReference type="SUPFAM" id="SSF51735">
    <property type="entry name" value="NAD(P)-binding Rossmann-fold domains"/>
    <property type="match status" value="1"/>
</dbReference>
<comment type="subcellular location">
    <subcellularLocation>
        <location evidence="1">Membrane</location>
        <topology evidence="1">Multi-pass membrane protein</topology>
    </subcellularLocation>
</comment>
<accession>A0A8H4P4E0</accession>
<dbReference type="InterPro" id="IPR002347">
    <property type="entry name" value="SDR_fam"/>
</dbReference>
<dbReference type="InterPro" id="IPR052337">
    <property type="entry name" value="SAT4-like"/>
</dbReference>
<dbReference type="InterPro" id="IPR036291">
    <property type="entry name" value="NAD(P)-bd_dom_sf"/>
</dbReference>
<evidence type="ECO:0000313" key="9">
    <source>
        <dbReference type="Proteomes" id="UP000554235"/>
    </source>
</evidence>
<protein>
    <submittedName>
        <fullName evidence="8">Integral membrane PTH11</fullName>
    </submittedName>
</protein>
<proteinExistence type="inferred from homology"/>
<evidence type="ECO:0000256" key="1">
    <source>
        <dbReference type="ARBA" id="ARBA00004141"/>
    </source>
</evidence>
<dbReference type="PANTHER" id="PTHR33048:SF143">
    <property type="entry name" value="EXTRACELLULAR MEMBRANE PROTEIN CFEM DOMAIN-CONTAINING PROTEIN-RELATED"/>
    <property type="match status" value="1"/>
</dbReference>
<evidence type="ECO:0000256" key="6">
    <source>
        <dbReference type="SAM" id="MobiDB-lite"/>
    </source>
</evidence>
<keyword evidence="9" id="KW-1185">Reference proteome</keyword>
<evidence type="ECO:0000313" key="8">
    <source>
        <dbReference type="EMBL" id="KAF4462074.1"/>
    </source>
</evidence>
<dbReference type="PANTHER" id="PTHR33048">
    <property type="entry name" value="PTH11-LIKE INTEGRAL MEMBRANE PROTEIN (AFU_ORTHOLOGUE AFUA_5G11245)"/>
    <property type="match status" value="1"/>
</dbReference>
<gene>
    <name evidence="8" type="ORF">FALBO_11129</name>
</gene>
<dbReference type="EMBL" id="JAADYS010001596">
    <property type="protein sequence ID" value="KAF4462074.1"/>
    <property type="molecule type" value="Genomic_DNA"/>
</dbReference>
<keyword evidence="2" id="KW-0812">Transmembrane</keyword>
<evidence type="ECO:0000259" key="7">
    <source>
        <dbReference type="Pfam" id="PF20684"/>
    </source>
</evidence>
<evidence type="ECO:0000256" key="3">
    <source>
        <dbReference type="ARBA" id="ARBA00022989"/>
    </source>
</evidence>
<dbReference type="GO" id="GO:0016020">
    <property type="term" value="C:membrane"/>
    <property type="evidence" value="ECO:0007669"/>
    <property type="project" value="UniProtKB-SubCell"/>
</dbReference>
<organism evidence="8 9">
    <name type="scientific">Fusarium albosuccineum</name>
    <dbReference type="NCBI Taxonomy" id="1237068"/>
    <lineage>
        <taxon>Eukaryota</taxon>
        <taxon>Fungi</taxon>
        <taxon>Dikarya</taxon>
        <taxon>Ascomycota</taxon>
        <taxon>Pezizomycotina</taxon>
        <taxon>Sordariomycetes</taxon>
        <taxon>Hypocreomycetidae</taxon>
        <taxon>Hypocreales</taxon>
        <taxon>Nectriaceae</taxon>
        <taxon>Fusarium</taxon>
        <taxon>Fusarium decemcellulare species complex</taxon>
    </lineage>
</organism>
<dbReference type="Gene3D" id="3.40.50.720">
    <property type="entry name" value="NAD(P)-binding Rossmann-like Domain"/>
    <property type="match status" value="1"/>
</dbReference>
<dbReference type="OrthoDB" id="2496787at2759"/>
<evidence type="ECO:0000256" key="2">
    <source>
        <dbReference type="ARBA" id="ARBA00022692"/>
    </source>
</evidence>
<dbReference type="InterPro" id="IPR049326">
    <property type="entry name" value="Rhodopsin_dom_fungi"/>
</dbReference>
<reference evidence="8 9" key="1">
    <citation type="submission" date="2020-01" db="EMBL/GenBank/DDBJ databases">
        <title>Identification and distribution of gene clusters putatively required for synthesis of sphingolipid metabolism inhibitors in phylogenetically diverse species of the filamentous fungus Fusarium.</title>
        <authorList>
            <person name="Kim H.-S."/>
            <person name="Busman M."/>
            <person name="Brown D.W."/>
            <person name="Divon H."/>
            <person name="Uhlig S."/>
            <person name="Proctor R.H."/>
        </authorList>
    </citation>
    <scope>NUCLEOTIDE SEQUENCE [LARGE SCALE GENOMIC DNA]</scope>
    <source>
        <strain evidence="8 9">NRRL 20459</strain>
    </source>
</reference>
<dbReference type="Pfam" id="PF20684">
    <property type="entry name" value="Fung_rhodopsin"/>
    <property type="match status" value="1"/>
</dbReference>
<feature type="region of interest" description="Disordered" evidence="6">
    <location>
        <begin position="67"/>
        <end position="91"/>
    </location>
</feature>
<keyword evidence="3" id="KW-1133">Transmembrane helix</keyword>
<dbReference type="Proteomes" id="UP000554235">
    <property type="component" value="Unassembled WGS sequence"/>
</dbReference>
<sequence>MTLSFTIVSILRLRSLLQYRSDSKNPTWEFLEAARWSVIETNVGIMCACMPSLRLLLARMSPKLFGSTVQPRNSGPASRTRPTHGNSIPLETNIKADTDSRRGLSPKEGITYERTFTVESMDNDEIVCAVTKSLAPEFSKDHLRFNTVYSASGNTPLLSTFASNPNGPDMEDIVRGASIPIARIAEPSDVANAARFLTDPASSIISGTDIRVVSAQSI</sequence>
<dbReference type="Pfam" id="PF13561">
    <property type="entry name" value="adh_short_C2"/>
    <property type="match status" value="1"/>
</dbReference>